<name>A0A8H4NPY9_9HYPO</name>
<evidence type="ECO:0000313" key="3">
    <source>
        <dbReference type="Proteomes" id="UP000536711"/>
    </source>
</evidence>
<dbReference type="EMBL" id="JAADJF010000205">
    <property type="protein sequence ID" value="KAF4434522.1"/>
    <property type="molecule type" value="Genomic_DNA"/>
</dbReference>
<evidence type="ECO:0000256" key="1">
    <source>
        <dbReference type="SAM" id="MobiDB-lite"/>
    </source>
</evidence>
<dbReference type="PANTHER" id="PTHR47784:SF5">
    <property type="entry name" value="STEROL UPTAKE CONTROL PROTEIN 2"/>
    <property type="match status" value="1"/>
</dbReference>
<dbReference type="Proteomes" id="UP000536711">
    <property type="component" value="Unassembled WGS sequence"/>
</dbReference>
<sequence>MREQQTSPSPPSGHSSVAFTPDTPPYRHVVGDFELQDLGLSHHWTVHTGRSISHCWSTESPCGVDIFRLGTDHLFVMYGILSVASLYLASHEPIDKKRYLETAEMHHKHGIEQVLQLGWDCMDDSGDALRAFSTLNLIYTLATFGPLATLKGDSSQDKLSNSPQWIRQVRAIAPNVDICQYPTPLDQMDGRMDFAAEDDYFVRIRETFRDSHASDVEVYDSALLLLRRCHSHLSGPRSYHGDITTPCDIDGWYALLHFLCHLSEEYIEKLHQRQPPALIIFSFFGAILSLQEETWFIKGWARSIVATVDTVLGSYWAQYTEWCRDIVALRCIEAE</sequence>
<feature type="region of interest" description="Disordered" evidence="1">
    <location>
        <begin position="1"/>
        <end position="21"/>
    </location>
</feature>
<gene>
    <name evidence="2" type="ORF">FACUT_7948</name>
</gene>
<dbReference type="PANTHER" id="PTHR47784">
    <property type="entry name" value="STEROL UPTAKE CONTROL PROTEIN 2"/>
    <property type="match status" value="1"/>
</dbReference>
<organism evidence="2 3">
    <name type="scientific">Fusarium acutatum</name>
    <dbReference type="NCBI Taxonomy" id="78861"/>
    <lineage>
        <taxon>Eukaryota</taxon>
        <taxon>Fungi</taxon>
        <taxon>Dikarya</taxon>
        <taxon>Ascomycota</taxon>
        <taxon>Pezizomycotina</taxon>
        <taxon>Sordariomycetes</taxon>
        <taxon>Hypocreomycetidae</taxon>
        <taxon>Hypocreales</taxon>
        <taxon>Nectriaceae</taxon>
        <taxon>Fusarium</taxon>
        <taxon>Fusarium fujikuroi species complex</taxon>
    </lineage>
</organism>
<feature type="compositionally biased region" description="Polar residues" evidence="1">
    <location>
        <begin position="1"/>
        <end position="18"/>
    </location>
</feature>
<protein>
    <submittedName>
        <fullName evidence="2">UPC2-regulatory involved in control of sterol uptake</fullName>
    </submittedName>
</protein>
<evidence type="ECO:0000313" key="2">
    <source>
        <dbReference type="EMBL" id="KAF4434522.1"/>
    </source>
</evidence>
<dbReference type="AlphaFoldDB" id="A0A8H4NPY9"/>
<accession>A0A8H4NPY9</accession>
<keyword evidence="3" id="KW-1185">Reference proteome</keyword>
<proteinExistence type="predicted"/>
<comment type="caution">
    <text evidence="2">The sequence shown here is derived from an EMBL/GenBank/DDBJ whole genome shotgun (WGS) entry which is preliminary data.</text>
</comment>
<reference evidence="2 3" key="1">
    <citation type="submission" date="2020-01" db="EMBL/GenBank/DDBJ databases">
        <title>Identification and distribution of gene clusters putatively required for synthesis of sphingolipid metabolism inhibitors in phylogenetically diverse species of the filamentous fungus Fusarium.</title>
        <authorList>
            <person name="Kim H.-S."/>
            <person name="Busman M."/>
            <person name="Brown D.W."/>
            <person name="Divon H."/>
            <person name="Uhlig S."/>
            <person name="Proctor R.H."/>
        </authorList>
    </citation>
    <scope>NUCLEOTIDE SEQUENCE [LARGE SCALE GENOMIC DNA]</scope>
    <source>
        <strain evidence="2 3">NRRL 13308</strain>
    </source>
</reference>
<dbReference type="InterPro" id="IPR053157">
    <property type="entry name" value="Sterol_Uptake_Regulator"/>
</dbReference>
<dbReference type="GO" id="GO:0001228">
    <property type="term" value="F:DNA-binding transcription activator activity, RNA polymerase II-specific"/>
    <property type="evidence" value="ECO:0007669"/>
    <property type="project" value="TreeGrafter"/>
</dbReference>
<dbReference type="OrthoDB" id="3546279at2759"/>